<comment type="similarity">
    <text evidence="1 4">Belongs to the universal ribosomal protein uL22 family.</text>
</comment>
<dbReference type="Pfam" id="PF00237">
    <property type="entry name" value="Ribosomal_L22"/>
    <property type="match status" value="2"/>
</dbReference>
<evidence type="ECO:0000256" key="3">
    <source>
        <dbReference type="ARBA" id="ARBA00023274"/>
    </source>
</evidence>
<dbReference type="InterPro" id="IPR001063">
    <property type="entry name" value="Ribosomal_uL22"/>
</dbReference>
<feature type="region of interest" description="Disordered" evidence="5">
    <location>
        <begin position="25"/>
        <end position="107"/>
    </location>
</feature>
<organism evidence="6 7">
    <name type="scientific">Zasmidium cellare</name>
    <name type="common">Wine cellar mold</name>
    <name type="synonym">Racodium cellare</name>
    <dbReference type="NCBI Taxonomy" id="395010"/>
    <lineage>
        <taxon>Eukaryota</taxon>
        <taxon>Fungi</taxon>
        <taxon>Dikarya</taxon>
        <taxon>Ascomycota</taxon>
        <taxon>Pezizomycotina</taxon>
        <taxon>Dothideomycetes</taxon>
        <taxon>Dothideomycetidae</taxon>
        <taxon>Mycosphaerellales</taxon>
        <taxon>Mycosphaerellaceae</taxon>
        <taxon>Zasmidium</taxon>
    </lineage>
</organism>
<protein>
    <recommendedName>
        <fullName evidence="8">Mitochondrial large ribosomal subunit</fullName>
    </recommendedName>
</protein>
<dbReference type="InterPro" id="IPR047867">
    <property type="entry name" value="Ribosomal_uL22_bac/org-type"/>
</dbReference>
<feature type="region of interest" description="Disordered" evidence="5">
    <location>
        <begin position="226"/>
        <end position="254"/>
    </location>
</feature>
<keyword evidence="2 4" id="KW-0689">Ribosomal protein</keyword>
<feature type="compositionally biased region" description="Polar residues" evidence="5">
    <location>
        <begin position="236"/>
        <end position="246"/>
    </location>
</feature>
<dbReference type="PANTHER" id="PTHR13501">
    <property type="entry name" value="CHLOROPLAST 50S RIBOSOMAL PROTEIN L22-RELATED"/>
    <property type="match status" value="1"/>
</dbReference>
<evidence type="ECO:0000256" key="1">
    <source>
        <dbReference type="ARBA" id="ARBA00009451"/>
    </source>
</evidence>
<reference evidence="6 7" key="1">
    <citation type="journal article" date="2023" name="G3 (Bethesda)">
        <title>A chromosome-level genome assembly of Zasmidium syzygii isolated from banana leaves.</title>
        <authorList>
            <person name="van Westerhoven A.C."/>
            <person name="Mehrabi R."/>
            <person name="Talebi R."/>
            <person name="Steentjes M.B.F."/>
            <person name="Corcolon B."/>
            <person name="Chong P.A."/>
            <person name="Kema G.H.J."/>
            <person name="Seidl M.F."/>
        </authorList>
    </citation>
    <scope>NUCLEOTIDE SEQUENCE [LARGE SCALE GENOMIC DNA]</scope>
    <source>
        <strain evidence="6 7">P124</strain>
    </source>
</reference>
<evidence type="ECO:0000256" key="4">
    <source>
        <dbReference type="RuleBase" id="RU004005"/>
    </source>
</evidence>
<dbReference type="InterPro" id="IPR036394">
    <property type="entry name" value="Ribosomal_uL22_sf"/>
</dbReference>
<name>A0ABR0ES52_ZASCE</name>
<keyword evidence="7" id="KW-1185">Reference proteome</keyword>
<evidence type="ECO:0000256" key="5">
    <source>
        <dbReference type="SAM" id="MobiDB-lite"/>
    </source>
</evidence>
<accession>A0ABR0ES52</accession>
<evidence type="ECO:0000313" key="7">
    <source>
        <dbReference type="Proteomes" id="UP001305779"/>
    </source>
</evidence>
<comment type="caution">
    <text evidence="6">The sequence shown here is derived from an EMBL/GenBank/DDBJ whole genome shotgun (WGS) entry which is preliminary data.</text>
</comment>
<feature type="compositionally biased region" description="Low complexity" evidence="5">
    <location>
        <begin position="29"/>
        <end position="43"/>
    </location>
</feature>
<dbReference type="EMBL" id="JAXOVC010000003">
    <property type="protein sequence ID" value="KAK4503678.1"/>
    <property type="molecule type" value="Genomic_DNA"/>
</dbReference>
<gene>
    <name evidence="6" type="ORF">PRZ48_004593</name>
</gene>
<dbReference type="PANTHER" id="PTHR13501:SF10">
    <property type="entry name" value="LARGE RIBOSOMAL SUBUNIT PROTEIN UL22M"/>
    <property type="match status" value="1"/>
</dbReference>
<evidence type="ECO:0008006" key="8">
    <source>
        <dbReference type="Google" id="ProtNLM"/>
    </source>
</evidence>
<dbReference type="SUPFAM" id="SSF54843">
    <property type="entry name" value="Ribosomal protein L22"/>
    <property type="match status" value="1"/>
</dbReference>
<dbReference type="Gene3D" id="3.90.470.10">
    <property type="entry name" value="Ribosomal protein L22/L17"/>
    <property type="match status" value="1"/>
</dbReference>
<feature type="compositionally biased region" description="Basic and acidic residues" evidence="5">
    <location>
        <begin position="83"/>
        <end position="105"/>
    </location>
</feature>
<sequence>MALSAPSWRLPIRCLSKRTPIAQYQRRTAASNSNNDGASSGSNPVLEEYLRNNPQEAEKSGGRMQAPEGMGQAGDIANSSIFEDERRAQKQADSEDGEVSEKDGVRVGGVLRDPRAMASILDPNPSAREQWEKRQVIKMIRKGGRLSKEQFIKRTEREHLAKSHNMKTSVKKLGMLARQIAGKPIDDAIVQMRFSKKKIAQEVLKQLEAARDEAVVMRGMGLGNAAKEDAEDFNDSDPSATGSTSESLEEVKATEQKLPPIDIQLKSGQRHTVTDRSKIYIDQAWVGRGPYGQLPDFRARGQINMMRTPWTSISVVLKEEATRVREWEQREAKRQRQLKAKAWKMLPDRPIQIQRQWYSW</sequence>
<proteinExistence type="inferred from homology"/>
<evidence type="ECO:0000256" key="2">
    <source>
        <dbReference type="ARBA" id="ARBA00022980"/>
    </source>
</evidence>
<keyword evidence="3 4" id="KW-0687">Ribonucleoprotein</keyword>
<dbReference type="Proteomes" id="UP001305779">
    <property type="component" value="Unassembled WGS sequence"/>
</dbReference>
<evidence type="ECO:0000313" key="6">
    <source>
        <dbReference type="EMBL" id="KAK4503678.1"/>
    </source>
</evidence>